<organism evidence="1">
    <name type="scientific">Ackermannviridae sp</name>
    <dbReference type="NCBI Taxonomy" id="2831612"/>
    <lineage>
        <taxon>Viruses</taxon>
        <taxon>Duplodnaviria</taxon>
        <taxon>Heunggongvirae</taxon>
        <taxon>Uroviricota</taxon>
        <taxon>Caudoviricetes</taxon>
        <taxon>Pantevenvirales</taxon>
        <taxon>Ackermannviridae</taxon>
    </lineage>
</organism>
<accession>A0A8S5RTW5</accession>
<reference evidence="1" key="1">
    <citation type="journal article" date="2021" name="Proc. Natl. Acad. Sci. U.S.A.">
        <title>A Catalog of Tens of Thousands of Viruses from Human Metagenomes Reveals Hidden Associations with Chronic Diseases.</title>
        <authorList>
            <person name="Tisza M.J."/>
            <person name="Buck C.B."/>
        </authorList>
    </citation>
    <scope>NUCLEOTIDE SEQUENCE</scope>
    <source>
        <strain evidence="1">Cttzo28</strain>
    </source>
</reference>
<proteinExistence type="predicted"/>
<dbReference type="EMBL" id="BK055796">
    <property type="protein sequence ID" value="DAE92821.1"/>
    <property type="molecule type" value="Genomic_DNA"/>
</dbReference>
<dbReference type="InterPro" id="IPR013324">
    <property type="entry name" value="RNA_pol_sigma_r3/r4-like"/>
</dbReference>
<name>A0A8S5RTW5_9CAUD</name>
<sequence>MIPSGISQRTQWMQKYSGYCQQYLAAKEAYSEAAAPRSKSLDGMPHGNAKSDVVASTAERREKAYLRYRYAKDAMEVARAKRVTAMKPLNDAQKLVLTKIYLDGQSRRAVAQELNRSDFWVRAQERTGLFQLELPPGWETDILP</sequence>
<evidence type="ECO:0000313" key="1">
    <source>
        <dbReference type="EMBL" id="DAE92821.1"/>
    </source>
</evidence>
<dbReference type="SUPFAM" id="SSF88659">
    <property type="entry name" value="Sigma3 and sigma4 domains of RNA polymerase sigma factors"/>
    <property type="match status" value="1"/>
</dbReference>
<protein>
    <submittedName>
        <fullName evidence="1">Uncharacterized protein</fullName>
    </submittedName>
</protein>